<dbReference type="GO" id="GO:0008713">
    <property type="term" value="F:ADP-heptose-lipopolysaccharide heptosyltransferase activity"/>
    <property type="evidence" value="ECO:0007669"/>
    <property type="project" value="TreeGrafter"/>
</dbReference>
<dbReference type="AlphaFoldDB" id="C6BSC3"/>
<evidence type="ECO:0000256" key="1">
    <source>
        <dbReference type="ARBA" id="ARBA00022676"/>
    </source>
</evidence>
<evidence type="ECO:0000313" key="3">
    <source>
        <dbReference type="EMBL" id="ACS79599.1"/>
    </source>
</evidence>
<dbReference type="EMBL" id="CP001649">
    <property type="protein sequence ID" value="ACS79599.1"/>
    <property type="molecule type" value="Genomic_DNA"/>
</dbReference>
<dbReference type="CDD" id="cd03789">
    <property type="entry name" value="GT9_LPS_heptosyltransferase"/>
    <property type="match status" value="1"/>
</dbReference>
<keyword evidence="4" id="KW-1185">Reference proteome</keyword>
<organism evidence="3 4">
    <name type="scientific">Maridesulfovibrio salexigens (strain ATCC 14822 / DSM 2638 / NCIMB 8403 / VKM B-1763)</name>
    <name type="common">Desulfovibrio salexigens</name>
    <dbReference type="NCBI Taxonomy" id="526222"/>
    <lineage>
        <taxon>Bacteria</taxon>
        <taxon>Pseudomonadati</taxon>
        <taxon>Thermodesulfobacteriota</taxon>
        <taxon>Desulfovibrionia</taxon>
        <taxon>Desulfovibrionales</taxon>
        <taxon>Desulfovibrionaceae</taxon>
        <taxon>Maridesulfovibrio</taxon>
    </lineage>
</organism>
<keyword evidence="1" id="KW-0328">Glycosyltransferase</keyword>
<dbReference type="PANTHER" id="PTHR30160">
    <property type="entry name" value="TETRAACYLDISACCHARIDE 4'-KINASE-RELATED"/>
    <property type="match status" value="1"/>
</dbReference>
<dbReference type="RefSeq" id="WP_015851417.1">
    <property type="nucleotide sequence ID" value="NC_012881.1"/>
</dbReference>
<dbReference type="CAZy" id="GT9">
    <property type="family name" value="Glycosyltransferase Family 9"/>
</dbReference>
<dbReference type="STRING" id="526222.Desal_1537"/>
<dbReference type="KEGG" id="dsa:Desal_1537"/>
<dbReference type="eggNOG" id="COG0859">
    <property type="taxonomic scope" value="Bacteria"/>
</dbReference>
<name>C6BSC3_MARSD</name>
<dbReference type="Proteomes" id="UP000002601">
    <property type="component" value="Chromosome"/>
</dbReference>
<dbReference type="HOGENOM" id="CLU_038371_3_0_7"/>
<dbReference type="Pfam" id="PF01075">
    <property type="entry name" value="Glyco_transf_9"/>
    <property type="match status" value="1"/>
</dbReference>
<evidence type="ECO:0000313" key="4">
    <source>
        <dbReference type="Proteomes" id="UP000002601"/>
    </source>
</evidence>
<dbReference type="InterPro" id="IPR002201">
    <property type="entry name" value="Glyco_trans_9"/>
</dbReference>
<sequence length="337" mass="38059">MRAMTNTNHKVVFRLSALGDVVLTTGVIEYWAQKYNCTFTVITKSSSSPVLENNPHIKNVISLDKKDLGDLAWVKKAGQIAAEYEGCELIDLHSTLRSRILAARWKGKVSRYNKFSLERRMFKMTRSAKLNTKLSELRVTQRYASALEENIPATSELIPRIYLTDDEREIAHTLIDEHDLGQDFISLHPYATHPDKAWPEENWITLINKLDDAGIKWTIIGRDDNVFEPQSEGCNFTSQLQLRETCALLENSALLITGDSGPMHLSAAVGTPVIAMFGPTSKAWGFYPAGPRDVVLESDMDCRPCSLHGKSNCKKDRECLRNITPEDVFEKILDLMR</sequence>
<dbReference type="OrthoDB" id="9760688at2"/>
<protein>
    <submittedName>
        <fullName evidence="3">Glycosyl transferase family 9</fullName>
    </submittedName>
</protein>
<proteinExistence type="predicted"/>
<dbReference type="Gene3D" id="3.40.50.2000">
    <property type="entry name" value="Glycogen Phosphorylase B"/>
    <property type="match status" value="2"/>
</dbReference>
<keyword evidence="2 3" id="KW-0808">Transferase</keyword>
<dbReference type="InterPro" id="IPR051199">
    <property type="entry name" value="LPS_LOS_Heptosyltrfase"/>
</dbReference>
<reference evidence="3 4" key="1">
    <citation type="submission" date="2009-06" db="EMBL/GenBank/DDBJ databases">
        <title>Complete sequence of Desulfovibrio salexigens DSM 2638.</title>
        <authorList>
            <consortium name="US DOE Joint Genome Institute"/>
            <person name="Lucas S."/>
            <person name="Copeland A."/>
            <person name="Lapidus A."/>
            <person name="Glavina del Rio T."/>
            <person name="Tice H."/>
            <person name="Bruce D."/>
            <person name="Goodwin L."/>
            <person name="Pitluck S."/>
            <person name="Munk A.C."/>
            <person name="Brettin T."/>
            <person name="Detter J.C."/>
            <person name="Han C."/>
            <person name="Tapia R."/>
            <person name="Larimer F."/>
            <person name="Land M."/>
            <person name="Hauser L."/>
            <person name="Kyrpides N."/>
            <person name="Anderson I."/>
            <person name="Wall J.D."/>
            <person name="Arkin A.P."/>
            <person name="Dehal P."/>
            <person name="Chivian D."/>
            <person name="Giles B."/>
            <person name="Hazen T.C."/>
        </authorList>
    </citation>
    <scope>NUCLEOTIDE SEQUENCE [LARGE SCALE GENOMIC DNA]</scope>
    <source>
        <strain evidence="4">ATCC 14822 / DSM 2638 / NCIMB 8403 / VKM B-1763</strain>
    </source>
</reference>
<dbReference type="GO" id="GO:0005829">
    <property type="term" value="C:cytosol"/>
    <property type="evidence" value="ECO:0007669"/>
    <property type="project" value="TreeGrafter"/>
</dbReference>
<accession>C6BSC3</accession>
<dbReference type="PANTHER" id="PTHR30160:SF22">
    <property type="entry name" value="LIPOPOLYSACCHARIDE CORE BIOSYNTHESIS PROTEIN"/>
    <property type="match status" value="1"/>
</dbReference>
<dbReference type="GO" id="GO:0009244">
    <property type="term" value="P:lipopolysaccharide core region biosynthetic process"/>
    <property type="evidence" value="ECO:0007669"/>
    <property type="project" value="TreeGrafter"/>
</dbReference>
<dbReference type="SUPFAM" id="SSF53756">
    <property type="entry name" value="UDP-Glycosyltransferase/glycogen phosphorylase"/>
    <property type="match status" value="1"/>
</dbReference>
<evidence type="ECO:0000256" key="2">
    <source>
        <dbReference type="ARBA" id="ARBA00022679"/>
    </source>
</evidence>
<gene>
    <name evidence="3" type="ordered locus">Desal_1537</name>
</gene>